<dbReference type="GO" id="GO:0005886">
    <property type="term" value="C:plasma membrane"/>
    <property type="evidence" value="ECO:0007669"/>
    <property type="project" value="UniProtKB-SubCell"/>
</dbReference>
<evidence type="ECO:0000256" key="7">
    <source>
        <dbReference type="RuleBase" id="RU368041"/>
    </source>
</evidence>
<evidence type="ECO:0000313" key="9">
    <source>
        <dbReference type="EMBL" id="KAL0124670.1"/>
    </source>
</evidence>
<dbReference type="GO" id="GO:0002028">
    <property type="term" value="P:regulation of sodium ion transport"/>
    <property type="evidence" value="ECO:0007669"/>
    <property type="project" value="UniProtKB-UniRule"/>
</dbReference>
<accession>A0AAW2GAM8</accession>
<dbReference type="PANTHER" id="PTHR13084:SF6">
    <property type="entry name" value="SODIUM_POTASSIUM-TRANSPORTING ATPASE SUBUNIT BETA-1-INTERACTING PROTEIN"/>
    <property type="match status" value="1"/>
</dbReference>
<feature type="compositionally biased region" description="Basic residues" evidence="8">
    <location>
        <begin position="229"/>
        <end position="244"/>
    </location>
</feature>
<feature type="transmembrane region" description="Helical" evidence="7">
    <location>
        <begin position="148"/>
        <end position="170"/>
    </location>
</feature>
<feature type="compositionally biased region" description="Basic residues" evidence="8">
    <location>
        <begin position="211"/>
        <end position="220"/>
    </location>
</feature>
<evidence type="ECO:0000256" key="2">
    <source>
        <dbReference type="ARBA" id="ARBA00006364"/>
    </source>
</evidence>
<reference evidence="9 10" key="1">
    <citation type="submission" date="2023-03" db="EMBL/GenBank/DDBJ databases">
        <title>High recombination rates correlate with genetic variation in Cardiocondyla obscurior ants.</title>
        <authorList>
            <person name="Errbii M."/>
        </authorList>
    </citation>
    <scope>NUCLEOTIDE SEQUENCE [LARGE SCALE GENOMIC DNA]</scope>
    <source>
        <strain evidence="9">Alpha-2009</strain>
        <tissue evidence="9">Whole body</tissue>
    </source>
</reference>
<keyword evidence="10" id="KW-1185">Reference proteome</keyword>
<evidence type="ECO:0000256" key="1">
    <source>
        <dbReference type="ARBA" id="ARBA00004651"/>
    </source>
</evidence>
<dbReference type="AlphaFoldDB" id="A0AAW2GAM8"/>
<organism evidence="9 10">
    <name type="scientific">Cardiocondyla obscurior</name>
    <dbReference type="NCBI Taxonomy" id="286306"/>
    <lineage>
        <taxon>Eukaryota</taxon>
        <taxon>Metazoa</taxon>
        <taxon>Ecdysozoa</taxon>
        <taxon>Arthropoda</taxon>
        <taxon>Hexapoda</taxon>
        <taxon>Insecta</taxon>
        <taxon>Pterygota</taxon>
        <taxon>Neoptera</taxon>
        <taxon>Endopterygota</taxon>
        <taxon>Hymenoptera</taxon>
        <taxon>Apocrita</taxon>
        <taxon>Aculeata</taxon>
        <taxon>Formicoidea</taxon>
        <taxon>Formicidae</taxon>
        <taxon>Myrmicinae</taxon>
        <taxon>Cardiocondyla</taxon>
    </lineage>
</organism>
<evidence type="ECO:0000313" key="10">
    <source>
        <dbReference type="Proteomes" id="UP001430953"/>
    </source>
</evidence>
<comment type="similarity">
    <text evidence="2 7">Belongs to the NKAIN family.</text>
</comment>
<name>A0AAW2GAM8_9HYME</name>
<keyword evidence="5 7" id="KW-1133">Transmembrane helix</keyword>
<dbReference type="Proteomes" id="UP001430953">
    <property type="component" value="Unassembled WGS sequence"/>
</dbReference>
<feature type="compositionally biased region" description="Polar residues" evidence="8">
    <location>
        <begin position="368"/>
        <end position="387"/>
    </location>
</feature>
<protein>
    <recommendedName>
        <fullName evidence="7">Sodium/potassium-transporting ATPase subunit beta-1-interacting protein</fullName>
        <shortName evidence="7">Na(+)/K(+)-transporting ATPase subunit beta-1-interacting protein</shortName>
    </recommendedName>
</protein>
<feature type="region of interest" description="Disordered" evidence="8">
    <location>
        <begin position="180"/>
        <end position="250"/>
    </location>
</feature>
<dbReference type="Pfam" id="PF05640">
    <property type="entry name" value="NKAIN"/>
    <property type="match status" value="1"/>
</dbReference>
<feature type="compositionally biased region" description="Polar residues" evidence="8">
    <location>
        <begin position="319"/>
        <end position="360"/>
    </location>
</feature>
<evidence type="ECO:0000256" key="4">
    <source>
        <dbReference type="ARBA" id="ARBA00022692"/>
    </source>
</evidence>
<proteinExistence type="inferred from homology"/>
<feature type="region of interest" description="Disordered" evidence="8">
    <location>
        <begin position="315"/>
        <end position="388"/>
    </location>
</feature>
<dbReference type="InterPro" id="IPR008516">
    <property type="entry name" value="Na/K-Atpase_Interacting"/>
</dbReference>
<gene>
    <name evidence="9" type="ORF">PUN28_006495</name>
</gene>
<evidence type="ECO:0000256" key="8">
    <source>
        <dbReference type="SAM" id="MobiDB-lite"/>
    </source>
</evidence>
<feature type="transmembrane region" description="Helical" evidence="7">
    <location>
        <begin position="34"/>
        <end position="55"/>
    </location>
</feature>
<dbReference type="PANTHER" id="PTHR13084">
    <property type="entry name" value="T-CELL LYMPHOMA BREAKPOINT-ASSOCIATED TARGET 1-RELATED"/>
    <property type="match status" value="1"/>
</dbReference>
<keyword evidence="3 7" id="KW-1003">Cell membrane</keyword>
<sequence length="445" mass="50417">MGICSRRHFLLTICSLQLITTIERQVFDFLGFMWTPILVNFFNIIFVILGFFGAFQYRPKYIISYCIWNTLWLGWNIFIICFYLNVGILDKNSDILNLGTGSFSWWYVNGPGCKAVYDVTEPELFRPARPTNVTDCVLDYEVIEILHAATQCILGFMAIVGGICLSKVFLEEDDSLRTKRKKKQPRPLYSIEYSQPEPPVQDDSVSPKPMTPRRVKRRSVISRDGTRRSSTRRSSVRQSRRKNPVNRIMDHQESLYANTVAPCIGNLTNQNVSTLSQGTLNYDRIAVGWDRERNPDRNWQAEAVNIAVSSPTLWPPAAQDSSNNYSNATPGLPAAQSSSGGWDQHPTTSSTRNLTDNWQASPGELNPMQWQGQSNPTFQQTSTQSLNGEDMEELYSNRPASARSSYSNYHGVRATPQVPNRTDVVRQSQRQFVLSGPPAYQDTVI</sequence>
<keyword evidence="6 7" id="KW-0472">Membrane</keyword>
<evidence type="ECO:0000256" key="3">
    <source>
        <dbReference type="ARBA" id="ARBA00022475"/>
    </source>
</evidence>
<feature type="transmembrane region" description="Helical" evidence="7">
    <location>
        <begin position="62"/>
        <end position="86"/>
    </location>
</feature>
<dbReference type="EMBL" id="JADYXP020000005">
    <property type="protein sequence ID" value="KAL0124670.1"/>
    <property type="molecule type" value="Genomic_DNA"/>
</dbReference>
<comment type="subcellular location">
    <subcellularLocation>
        <location evidence="1 7">Cell membrane</location>
        <topology evidence="1 7">Multi-pass membrane protein</topology>
    </subcellularLocation>
</comment>
<evidence type="ECO:0000256" key="5">
    <source>
        <dbReference type="ARBA" id="ARBA00022989"/>
    </source>
</evidence>
<evidence type="ECO:0000256" key="6">
    <source>
        <dbReference type="ARBA" id="ARBA00023136"/>
    </source>
</evidence>
<keyword evidence="4 7" id="KW-0812">Transmembrane</keyword>
<comment type="caution">
    <text evidence="9">The sequence shown here is derived from an EMBL/GenBank/DDBJ whole genome shotgun (WGS) entry which is preliminary data.</text>
</comment>